<reference evidence="6 7" key="1">
    <citation type="submission" date="2009-11" db="EMBL/GenBank/DDBJ databases">
        <title>Annotation of Allomyces macrogynus ATCC 38327.</title>
        <authorList>
            <consortium name="The Broad Institute Genome Sequencing Platform"/>
            <person name="Russ C."/>
            <person name="Cuomo C."/>
            <person name="Burger G."/>
            <person name="Gray M.W."/>
            <person name="Holland P.W.H."/>
            <person name="King N."/>
            <person name="Lang F.B.F."/>
            <person name="Roger A.J."/>
            <person name="Ruiz-Trillo I."/>
            <person name="Young S.K."/>
            <person name="Zeng Q."/>
            <person name="Gargeya S."/>
            <person name="Fitzgerald M."/>
            <person name="Haas B."/>
            <person name="Abouelleil A."/>
            <person name="Alvarado L."/>
            <person name="Arachchi H.M."/>
            <person name="Berlin A."/>
            <person name="Chapman S.B."/>
            <person name="Gearin G."/>
            <person name="Goldberg J."/>
            <person name="Griggs A."/>
            <person name="Gujja S."/>
            <person name="Hansen M."/>
            <person name="Heiman D."/>
            <person name="Howarth C."/>
            <person name="Larimer J."/>
            <person name="Lui A."/>
            <person name="MacDonald P.J.P."/>
            <person name="McCowen C."/>
            <person name="Montmayeur A."/>
            <person name="Murphy C."/>
            <person name="Neiman D."/>
            <person name="Pearson M."/>
            <person name="Priest M."/>
            <person name="Roberts A."/>
            <person name="Saif S."/>
            <person name="Shea T."/>
            <person name="Sisk P."/>
            <person name="Stolte C."/>
            <person name="Sykes S."/>
            <person name="Wortman J."/>
            <person name="Nusbaum C."/>
            <person name="Birren B."/>
        </authorList>
    </citation>
    <scope>NUCLEOTIDE SEQUENCE [LARGE SCALE GENOMIC DNA]</scope>
    <source>
        <strain evidence="6 7">ATCC 38327</strain>
    </source>
</reference>
<sequence length="143" mass="16051">MSFQRKPSPVQPSLPLQMLLSFQETALPLMVVANLGSLAYKGWLLPYPRSAFSVEIALAVLQLPIEMLRLLFGSKGNLLESIPPLVVYVVMSLLTPFLSAFFMVWQTYVLALDQWIHAVFLALSGVQFLMAVNLAVQLIRFRI</sequence>
<feature type="transmembrane region" description="Helical" evidence="5">
    <location>
        <begin position="85"/>
        <end position="108"/>
    </location>
</feature>
<evidence type="ECO:0000256" key="1">
    <source>
        <dbReference type="ARBA" id="ARBA00004141"/>
    </source>
</evidence>
<dbReference type="PANTHER" id="PTHR13531">
    <property type="entry name" value="GEO07735P1-RELATED-RELATED"/>
    <property type="match status" value="1"/>
</dbReference>
<dbReference type="eggNOG" id="KOG4502">
    <property type="taxonomic scope" value="Eukaryota"/>
</dbReference>
<comment type="subcellular location">
    <subcellularLocation>
        <location evidence="1">Membrane</location>
        <topology evidence="1">Multi-pass membrane protein</topology>
    </subcellularLocation>
</comment>
<keyword evidence="7" id="KW-1185">Reference proteome</keyword>
<feature type="transmembrane region" description="Helical" evidence="5">
    <location>
        <begin position="114"/>
        <end position="136"/>
    </location>
</feature>
<evidence type="ECO:0000256" key="5">
    <source>
        <dbReference type="SAM" id="Phobius"/>
    </source>
</evidence>
<evidence type="ECO:0000256" key="4">
    <source>
        <dbReference type="ARBA" id="ARBA00023136"/>
    </source>
</evidence>
<dbReference type="Pfam" id="PF09799">
    <property type="entry name" value="Transmemb_17"/>
    <property type="match status" value="1"/>
</dbReference>
<keyword evidence="3 5" id="KW-1133">Transmembrane helix</keyword>
<dbReference type="AlphaFoldDB" id="A0A0L0RX55"/>
<dbReference type="VEuPathDB" id="FungiDB:AMAG_17721"/>
<dbReference type="GO" id="GO:0016020">
    <property type="term" value="C:membrane"/>
    <property type="evidence" value="ECO:0007669"/>
    <property type="project" value="UniProtKB-SubCell"/>
</dbReference>
<dbReference type="OrthoDB" id="262535at2759"/>
<feature type="transmembrane region" description="Helical" evidence="5">
    <location>
        <begin position="52"/>
        <end position="73"/>
    </location>
</feature>
<dbReference type="Proteomes" id="UP000054350">
    <property type="component" value="Unassembled WGS sequence"/>
</dbReference>
<reference evidence="7" key="2">
    <citation type="submission" date="2009-11" db="EMBL/GenBank/DDBJ databases">
        <title>The Genome Sequence of Allomyces macrogynus strain ATCC 38327.</title>
        <authorList>
            <consortium name="The Broad Institute Genome Sequencing Platform"/>
            <person name="Russ C."/>
            <person name="Cuomo C."/>
            <person name="Shea T."/>
            <person name="Young S.K."/>
            <person name="Zeng Q."/>
            <person name="Koehrsen M."/>
            <person name="Haas B."/>
            <person name="Borodovsky M."/>
            <person name="Guigo R."/>
            <person name="Alvarado L."/>
            <person name="Berlin A."/>
            <person name="Borenstein D."/>
            <person name="Chen Z."/>
            <person name="Engels R."/>
            <person name="Freedman E."/>
            <person name="Gellesch M."/>
            <person name="Goldberg J."/>
            <person name="Griggs A."/>
            <person name="Gujja S."/>
            <person name="Heiman D."/>
            <person name="Hepburn T."/>
            <person name="Howarth C."/>
            <person name="Jen D."/>
            <person name="Larson L."/>
            <person name="Lewis B."/>
            <person name="Mehta T."/>
            <person name="Park D."/>
            <person name="Pearson M."/>
            <person name="Roberts A."/>
            <person name="Saif S."/>
            <person name="Shenoy N."/>
            <person name="Sisk P."/>
            <person name="Stolte C."/>
            <person name="Sykes S."/>
            <person name="Walk T."/>
            <person name="White J."/>
            <person name="Yandava C."/>
            <person name="Burger G."/>
            <person name="Gray M.W."/>
            <person name="Holland P.W.H."/>
            <person name="King N."/>
            <person name="Lang F.B.F."/>
            <person name="Roger A.J."/>
            <person name="Ruiz-Trillo I."/>
            <person name="Lander E."/>
            <person name="Nusbaum C."/>
        </authorList>
    </citation>
    <scope>NUCLEOTIDE SEQUENCE [LARGE SCALE GENOMIC DNA]</scope>
    <source>
        <strain evidence="7">ATCC 38327</strain>
    </source>
</reference>
<gene>
    <name evidence="6" type="ORF">AMAG_17721</name>
</gene>
<dbReference type="STRING" id="578462.A0A0L0RX55"/>
<dbReference type="InterPro" id="IPR019184">
    <property type="entry name" value="Uncharacterised_TM-17"/>
</dbReference>
<protein>
    <submittedName>
        <fullName evidence="6">Uncharacterized protein</fullName>
    </submittedName>
</protein>
<dbReference type="EMBL" id="GG745328">
    <property type="protein sequence ID" value="KNE54923.1"/>
    <property type="molecule type" value="Genomic_DNA"/>
</dbReference>
<organism evidence="6 7">
    <name type="scientific">Allomyces macrogynus (strain ATCC 38327)</name>
    <name type="common">Allomyces javanicus var. macrogynus</name>
    <dbReference type="NCBI Taxonomy" id="578462"/>
    <lineage>
        <taxon>Eukaryota</taxon>
        <taxon>Fungi</taxon>
        <taxon>Fungi incertae sedis</taxon>
        <taxon>Blastocladiomycota</taxon>
        <taxon>Blastocladiomycetes</taxon>
        <taxon>Blastocladiales</taxon>
        <taxon>Blastocladiaceae</taxon>
        <taxon>Allomyces</taxon>
    </lineage>
</organism>
<evidence type="ECO:0000313" key="6">
    <source>
        <dbReference type="EMBL" id="KNE54923.1"/>
    </source>
</evidence>
<dbReference type="GO" id="GO:0035869">
    <property type="term" value="C:ciliary transition zone"/>
    <property type="evidence" value="ECO:0007669"/>
    <property type="project" value="TreeGrafter"/>
</dbReference>
<evidence type="ECO:0000313" key="7">
    <source>
        <dbReference type="Proteomes" id="UP000054350"/>
    </source>
</evidence>
<accession>A0A0L0RX55</accession>
<dbReference type="PANTHER" id="PTHR13531:SF0">
    <property type="entry name" value="GEO07735P1-RELATED"/>
    <property type="match status" value="1"/>
</dbReference>
<evidence type="ECO:0000256" key="3">
    <source>
        <dbReference type="ARBA" id="ARBA00022989"/>
    </source>
</evidence>
<dbReference type="GO" id="GO:1905515">
    <property type="term" value="P:non-motile cilium assembly"/>
    <property type="evidence" value="ECO:0007669"/>
    <property type="project" value="TreeGrafter"/>
</dbReference>
<keyword evidence="4 5" id="KW-0472">Membrane</keyword>
<name>A0A0L0RX55_ALLM3</name>
<keyword evidence="2 5" id="KW-0812">Transmembrane</keyword>
<proteinExistence type="predicted"/>
<evidence type="ECO:0000256" key="2">
    <source>
        <dbReference type="ARBA" id="ARBA00022692"/>
    </source>
</evidence>